<dbReference type="Proteomes" id="UP000664169">
    <property type="component" value="Unassembled WGS sequence"/>
</dbReference>
<keyword evidence="3" id="KW-1185">Reference proteome</keyword>
<feature type="region of interest" description="Disordered" evidence="1">
    <location>
        <begin position="130"/>
        <end position="211"/>
    </location>
</feature>
<evidence type="ECO:0000313" key="3">
    <source>
        <dbReference type="Proteomes" id="UP000664169"/>
    </source>
</evidence>
<protein>
    <submittedName>
        <fullName evidence="2">Uncharacterized protein</fullName>
    </submittedName>
</protein>
<comment type="caution">
    <text evidence="2">The sequence shown here is derived from an EMBL/GenBank/DDBJ whole genome shotgun (WGS) entry which is preliminary data.</text>
</comment>
<evidence type="ECO:0000313" key="2">
    <source>
        <dbReference type="EMBL" id="CAF9918563.1"/>
    </source>
</evidence>
<proteinExistence type="predicted"/>
<organism evidence="2 3">
    <name type="scientific">Gomphillus americanus</name>
    <dbReference type="NCBI Taxonomy" id="1940652"/>
    <lineage>
        <taxon>Eukaryota</taxon>
        <taxon>Fungi</taxon>
        <taxon>Dikarya</taxon>
        <taxon>Ascomycota</taxon>
        <taxon>Pezizomycotina</taxon>
        <taxon>Lecanoromycetes</taxon>
        <taxon>OSLEUM clade</taxon>
        <taxon>Ostropomycetidae</taxon>
        <taxon>Ostropales</taxon>
        <taxon>Graphidaceae</taxon>
        <taxon>Gomphilloideae</taxon>
        <taxon>Gomphillus</taxon>
    </lineage>
</organism>
<reference evidence="2" key="1">
    <citation type="submission" date="2021-03" db="EMBL/GenBank/DDBJ databases">
        <authorList>
            <person name="Tagirdzhanova G."/>
        </authorList>
    </citation>
    <scope>NUCLEOTIDE SEQUENCE</scope>
</reference>
<gene>
    <name evidence="2" type="ORF">GOMPHAMPRED_001556</name>
</gene>
<dbReference type="EMBL" id="CAJPDQ010000013">
    <property type="protein sequence ID" value="CAF9918563.1"/>
    <property type="molecule type" value="Genomic_DNA"/>
</dbReference>
<sequence>MHDHVAQIRDRIFRTSCAGVEAGLKKALQQVKEELENTSDETFQAIQRNYRSAFYGVDLKPGEVNEERGKPLQVGRTPEGLSDFKYAPRVVDDADGDVLSRQLDLASNFERFEPGEQKPASISDAITQGTNVKIESNDQTQIHGVADEDMDENVDEKEDEEEDEEEDEHEWELQDDDSEEQGDNSEEENGEYSDSGSNRDMAPYFEESHMD</sequence>
<feature type="compositionally biased region" description="Polar residues" evidence="1">
    <location>
        <begin position="130"/>
        <end position="142"/>
    </location>
</feature>
<accession>A0A8H3IH63</accession>
<evidence type="ECO:0000256" key="1">
    <source>
        <dbReference type="SAM" id="MobiDB-lite"/>
    </source>
</evidence>
<dbReference type="AlphaFoldDB" id="A0A8H3IH63"/>
<name>A0A8H3IH63_9LECA</name>
<feature type="compositionally biased region" description="Acidic residues" evidence="1">
    <location>
        <begin position="147"/>
        <end position="191"/>
    </location>
</feature>